<dbReference type="PROSITE" id="PS51664">
    <property type="entry name" value="YCAO"/>
    <property type="match status" value="1"/>
</dbReference>
<organism evidence="2 3">
    <name type="scientific">Aquibium pacificus</name>
    <dbReference type="NCBI Taxonomy" id="3153579"/>
    <lineage>
        <taxon>Bacteria</taxon>
        <taxon>Pseudomonadati</taxon>
        <taxon>Pseudomonadota</taxon>
        <taxon>Alphaproteobacteria</taxon>
        <taxon>Hyphomicrobiales</taxon>
        <taxon>Phyllobacteriaceae</taxon>
        <taxon>Aquibium</taxon>
    </lineage>
</organism>
<dbReference type="EMBL" id="JBDPGJ010000001">
    <property type="protein sequence ID" value="MEX0404900.1"/>
    <property type="molecule type" value="Genomic_DNA"/>
</dbReference>
<evidence type="ECO:0000313" key="3">
    <source>
        <dbReference type="Proteomes" id="UP001556692"/>
    </source>
</evidence>
<keyword evidence="3" id="KW-1185">Reference proteome</keyword>
<gene>
    <name evidence="2" type="ORF">ABGN05_04400</name>
</gene>
<dbReference type="Gene3D" id="3.30.160.660">
    <property type="match status" value="1"/>
</dbReference>
<dbReference type="Pfam" id="PF02624">
    <property type="entry name" value="YcaO"/>
    <property type="match status" value="1"/>
</dbReference>
<proteinExistence type="predicted"/>
<evidence type="ECO:0000259" key="1">
    <source>
        <dbReference type="PROSITE" id="PS51664"/>
    </source>
</evidence>
<name>A0ABV3SH17_9HYPH</name>
<dbReference type="Gene3D" id="3.30.40.250">
    <property type="match status" value="1"/>
</dbReference>
<comment type="caution">
    <text evidence="2">The sequence shown here is derived from an EMBL/GenBank/DDBJ whole genome shotgun (WGS) entry which is preliminary data.</text>
</comment>
<evidence type="ECO:0000313" key="2">
    <source>
        <dbReference type="EMBL" id="MEX0404900.1"/>
    </source>
</evidence>
<protein>
    <submittedName>
        <fullName evidence="2">YcaO-like family protein</fullName>
    </submittedName>
</protein>
<accession>A0ABV3SH17</accession>
<dbReference type="Proteomes" id="UP001556692">
    <property type="component" value="Unassembled WGS sequence"/>
</dbReference>
<reference evidence="2 3" key="1">
    <citation type="submission" date="2024-05" db="EMBL/GenBank/DDBJ databases">
        <authorList>
            <person name="Jiang F."/>
        </authorList>
    </citation>
    <scope>NUCLEOTIDE SEQUENCE [LARGE SCALE GENOMIC DNA]</scope>
    <source>
        <strain evidence="2 3">LZ166</strain>
    </source>
</reference>
<dbReference type="Gene3D" id="3.30.1330.230">
    <property type="match status" value="1"/>
</dbReference>
<dbReference type="RefSeq" id="WP_367952761.1">
    <property type="nucleotide sequence ID" value="NZ_JBDPGJ010000001.1"/>
</dbReference>
<dbReference type="InterPro" id="IPR003776">
    <property type="entry name" value="YcaO-like_dom"/>
</dbReference>
<feature type="domain" description="YcaO" evidence="1">
    <location>
        <begin position="1"/>
        <end position="260"/>
    </location>
</feature>
<sequence length="260" mass="27875">MLEGIERYSIQYHAGDPSELASIGISGAGKIVLPANVLLLGHPTQQDGVEAADSRGCSVGRDLPDAALRGLLELAENDAVDRWLDGQELFHLTEDATADGRFEFLSSWAHRSGLALRISEHRHVSGALVSIAVCSERTGSRPAFGSAAGLDRTETTMRACLEAVSTWFNLGAIGRRGQELDHLSPEGQFQAEVFLGSAVLPQIRASPTDILPNGMSYFDHANAPQTFESLVSAWGIEAAVFNLTRPATGVTAVRVVRLDR</sequence>